<gene>
    <name evidence="1" type="ORF">K3G42_003147</name>
</gene>
<keyword evidence="2" id="KW-1185">Reference proteome</keyword>
<comment type="caution">
    <text evidence="1">The sequence shown here is derived from an EMBL/GenBank/DDBJ whole genome shotgun (WGS) entry which is preliminary data.</text>
</comment>
<proteinExistence type="predicted"/>
<evidence type="ECO:0000313" key="2">
    <source>
        <dbReference type="Proteomes" id="UP000827872"/>
    </source>
</evidence>
<dbReference type="EMBL" id="CM037625">
    <property type="protein sequence ID" value="KAH7997594.1"/>
    <property type="molecule type" value="Genomic_DNA"/>
</dbReference>
<accession>A0ACB8EYC8</accession>
<evidence type="ECO:0000313" key="1">
    <source>
        <dbReference type="EMBL" id="KAH7997594.1"/>
    </source>
</evidence>
<protein>
    <submittedName>
        <fullName evidence="1">Uncharacterized protein</fullName>
    </submittedName>
</protein>
<reference evidence="1" key="1">
    <citation type="submission" date="2021-08" db="EMBL/GenBank/DDBJ databases">
        <title>The first chromosome-level gecko genome reveals the dynamic sex chromosomes of Neotropical dwarf geckos (Sphaerodactylidae: Sphaerodactylus).</title>
        <authorList>
            <person name="Pinto B.J."/>
            <person name="Keating S.E."/>
            <person name="Gamble T."/>
        </authorList>
    </citation>
    <scope>NUCLEOTIDE SEQUENCE</scope>
    <source>
        <strain evidence="1">TG3544</strain>
    </source>
</reference>
<sequence>MVPNRSPSAPELLCWSLALLELASPEPARLLREDPFPPSGPAVPTRLGPPRYPGYMMHLYRSLLAGKRLGRPPLDARALQESDSVLSLEAKSLFQFANQWGFFFDMTSISTNHEVKLAELRVHLLHFPQARNITVNIYHSHEYKCHENQTCTEKLFLGSFISSSSFTRSPWKVFNITSMLRFWLHQVVNSGDEKDIPDIQDWEEEDSTENGVGDASLFQFGHNISSQAERVLMTHSMADRVLLIIFSKDKFSATSPGPSLIRTVEMSKYIMADNNTSKEIRGRRHRRNKKQKQRIKVTDLSATNYGEESRSLCKRVDMMVDFEQTGWGSWIVYPKKFNAYRCEGDCPSPVDETFKPTNHAYIQSLLKLYQPNRVPCPACAPVKLSPLSMLYYEKGEVTLRHHEDMIIEECGCN</sequence>
<name>A0ACB8EYC8_9SAUR</name>
<organism evidence="1 2">
    <name type="scientific">Sphaerodactylus townsendi</name>
    <dbReference type="NCBI Taxonomy" id="933632"/>
    <lineage>
        <taxon>Eukaryota</taxon>
        <taxon>Metazoa</taxon>
        <taxon>Chordata</taxon>
        <taxon>Craniata</taxon>
        <taxon>Vertebrata</taxon>
        <taxon>Euteleostomi</taxon>
        <taxon>Lepidosauria</taxon>
        <taxon>Squamata</taxon>
        <taxon>Bifurcata</taxon>
        <taxon>Gekkota</taxon>
        <taxon>Sphaerodactylidae</taxon>
        <taxon>Sphaerodactylus</taxon>
    </lineage>
</organism>
<dbReference type="Proteomes" id="UP000827872">
    <property type="component" value="Linkage Group LG12"/>
</dbReference>